<dbReference type="OrthoDB" id="6247875at2759"/>
<protein>
    <recommendedName>
        <fullName evidence="5">HMG box domain-containing protein</fullName>
    </recommendedName>
</protein>
<dbReference type="SUPFAM" id="SSF47095">
    <property type="entry name" value="HMG-box"/>
    <property type="match status" value="1"/>
</dbReference>
<feature type="DNA-binding region" description="HMG box" evidence="4">
    <location>
        <begin position="157"/>
        <end position="225"/>
    </location>
</feature>
<name>A0A2T9YNF0_9FUNG</name>
<dbReference type="GO" id="GO:0000978">
    <property type="term" value="F:RNA polymerase II cis-regulatory region sequence-specific DNA binding"/>
    <property type="evidence" value="ECO:0007669"/>
    <property type="project" value="TreeGrafter"/>
</dbReference>
<evidence type="ECO:0000313" key="6">
    <source>
        <dbReference type="EMBL" id="PVU93868.1"/>
    </source>
</evidence>
<keyword evidence="3" id="KW-0804">Transcription</keyword>
<dbReference type="EMBL" id="MBFT01000292">
    <property type="protein sequence ID" value="PVU93868.1"/>
    <property type="molecule type" value="Genomic_DNA"/>
</dbReference>
<dbReference type="InterPro" id="IPR036910">
    <property type="entry name" value="HMG_box_dom_sf"/>
</dbReference>
<dbReference type="GO" id="GO:0030154">
    <property type="term" value="P:cell differentiation"/>
    <property type="evidence" value="ECO:0007669"/>
    <property type="project" value="TreeGrafter"/>
</dbReference>
<dbReference type="CDD" id="cd01389">
    <property type="entry name" value="HMG-box_ROX1-like"/>
    <property type="match status" value="1"/>
</dbReference>
<keyword evidence="4" id="KW-0539">Nucleus</keyword>
<evidence type="ECO:0000256" key="1">
    <source>
        <dbReference type="ARBA" id="ARBA00023015"/>
    </source>
</evidence>
<dbReference type="PANTHER" id="PTHR10270">
    <property type="entry name" value="SOX TRANSCRIPTION FACTOR"/>
    <property type="match status" value="1"/>
</dbReference>
<evidence type="ECO:0000256" key="4">
    <source>
        <dbReference type="PROSITE-ProRule" id="PRU00267"/>
    </source>
</evidence>
<dbReference type="GO" id="GO:0001228">
    <property type="term" value="F:DNA-binding transcription activator activity, RNA polymerase II-specific"/>
    <property type="evidence" value="ECO:0007669"/>
    <property type="project" value="TreeGrafter"/>
</dbReference>
<proteinExistence type="predicted"/>
<dbReference type="STRING" id="61424.A0A2T9YNF0"/>
<dbReference type="Proteomes" id="UP000245699">
    <property type="component" value="Unassembled WGS sequence"/>
</dbReference>
<dbReference type="AlphaFoldDB" id="A0A2T9YNF0"/>
<sequence>MDHFSKDYPHQLIPGQLIQTYKSHPQGFNFVIDPNATRYIRNNQVGYSSETMEEMFKSQNLINTPVHSYKALNGNLVDMYPKIKNSNSPNSYTSYPSSDSIAENHQMSVHQIQTKSLSDINFSYAQFDESHNTLNMGLMEFENNLYKKSKQQKQKRTPRPPNAFILYRKDKQESVIKSHSGVSNKEISVIIGKMWKSEPTDVKDKYKEMAEEEKRKHKKLYPDYKYQPRKSKKLCRIEHGLRFSHDNSIFNQPLQTKMFHPGTDLAGYGPFIGNFVEHQLPGHIVEHQNNQHLIQLADSYEDKNCYNYVNRNNITQFQDYPEAYINNSITSLINQDKNNIQNELSLQQNPEMQLNVHPEMVLQNENLVYNSANSRDLNPMSDPNQNDQTSITQQFWGQNPAEEFLEFGQLPDNFESPYFSSIIPSQIASVHQMQQAQNIYPENNIANFQYSINDSNKEIGFNSEQTTHPKLSFSASAFNDAISSGSLENSQNMVGDNRLFEINGNEVASDFVNKNILENGFDNTNIKD</sequence>
<reference evidence="6 7" key="1">
    <citation type="journal article" date="2018" name="MBio">
        <title>Comparative Genomics Reveals the Core Gene Toolbox for the Fungus-Insect Symbiosis.</title>
        <authorList>
            <person name="Wang Y."/>
            <person name="Stata M."/>
            <person name="Wang W."/>
            <person name="Stajich J.E."/>
            <person name="White M.M."/>
            <person name="Moncalvo J.M."/>
        </authorList>
    </citation>
    <scope>NUCLEOTIDE SEQUENCE [LARGE SCALE GENOMIC DNA]</scope>
    <source>
        <strain evidence="6 7">AUS-77-4</strain>
    </source>
</reference>
<dbReference type="Pfam" id="PF00505">
    <property type="entry name" value="HMG_box"/>
    <property type="match status" value="1"/>
</dbReference>
<evidence type="ECO:0000256" key="2">
    <source>
        <dbReference type="ARBA" id="ARBA00023125"/>
    </source>
</evidence>
<dbReference type="InterPro" id="IPR050140">
    <property type="entry name" value="SRY-related_HMG-box_TF-like"/>
</dbReference>
<dbReference type="GO" id="GO:0005634">
    <property type="term" value="C:nucleus"/>
    <property type="evidence" value="ECO:0007669"/>
    <property type="project" value="UniProtKB-UniRule"/>
</dbReference>
<keyword evidence="7" id="KW-1185">Reference proteome</keyword>
<dbReference type="Gene3D" id="1.10.30.10">
    <property type="entry name" value="High mobility group box domain"/>
    <property type="match status" value="1"/>
</dbReference>
<dbReference type="PANTHER" id="PTHR10270:SF161">
    <property type="entry name" value="SEX-DETERMINING REGION Y PROTEIN"/>
    <property type="match status" value="1"/>
</dbReference>
<dbReference type="PROSITE" id="PS50118">
    <property type="entry name" value="HMG_BOX_2"/>
    <property type="match status" value="1"/>
</dbReference>
<evidence type="ECO:0000313" key="7">
    <source>
        <dbReference type="Proteomes" id="UP000245699"/>
    </source>
</evidence>
<dbReference type="FunFam" id="1.10.30.10:FF:000041">
    <property type="entry name" value="HMG box family protein"/>
    <property type="match status" value="1"/>
</dbReference>
<feature type="domain" description="HMG box" evidence="5">
    <location>
        <begin position="157"/>
        <end position="225"/>
    </location>
</feature>
<keyword evidence="2 4" id="KW-0238">DNA-binding</keyword>
<evidence type="ECO:0000256" key="3">
    <source>
        <dbReference type="ARBA" id="ARBA00023163"/>
    </source>
</evidence>
<gene>
    <name evidence="6" type="ORF">BB559_003140</name>
</gene>
<comment type="caution">
    <text evidence="6">The sequence shown here is derived from an EMBL/GenBank/DDBJ whole genome shotgun (WGS) entry which is preliminary data.</text>
</comment>
<organism evidence="6 7">
    <name type="scientific">Furculomyces boomerangus</name>
    <dbReference type="NCBI Taxonomy" id="61424"/>
    <lineage>
        <taxon>Eukaryota</taxon>
        <taxon>Fungi</taxon>
        <taxon>Fungi incertae sedis</taxon>
        <taxon>Zoopagomycota</taxon>
        <taxon>Kickxellomycotina</taxon>
        <taxon>Harpellomycetes</taxon>
        <taxon>Harpellales</taxon>
        <taxon>Harpellaceae</taxon>
        <taxon>Furculomyces</taxon>
    </lineage>
</organism>
<dbReference type="InterPro" id="IPR009071">
    <property type="entry name" value="HMG_box_dom"/>
</dbReference>
<dbReference type="SMART" id="SM00398">
    <property type="entry name" value="HMG"/>
    <property type="match status" value="1"/>
</dbReference>
<accession>A0A2T9YNF0</accession>
<keyword evidence="1" id="KW-0805">Transcription regulation</keyword>
<evidence type="ECO:0000259" key="5">
    <source>
        <dbReference type="PROSITE" id="PS50118"/>
    </source>
</evidence>